<name>A0A699YPY0_HAELA</name>
<evidence type="ECO:0000313" key="2">
    <source>
        <dbReference type="Proteomes" id="UP000485058"/>
    </source>
</evidence>
<proteinExistence type="predicted"/>
<gene>
    <name evidence="1" type="ORF">HaLaN_06797</name>
</gene>
<dbReference type="Proteomes" id="UP000485058">
    <property type="component" value="Unassembled WGS sequence"/>
</dbReference>
<protein>
    <submittedName>
        <fullName evidence="1">Uncharacterized protein</fullName>
    </submittedName>
</protein>
<organism evidence="1 2">
    <name type="scientific">Haematococcus lacustris</name>
    <name type="common">Green alga</name>
    <name type="synonym">Haematococcus pluvialis</name>
    <dbReference type="NCBI Taxonomy" id="44745"/>
    <lineage>
        <taxon>Eukaryota</taxon>
        <taxon>Viridiplantae</taxon>
        <taxon>Chlorophyta</taxon>
        <taxon>core chlorophytes</taxon>
        <taxon>Chlorophyceae</taxon>
        <taxon>CS clade</taxon>
        <taxon>Chlamydomonadales</taxon>
        <taxon>Haematococcaceae</taxon>
        <taxon>Haematococcus</taxon>
    </lineage>
</organism>
<reference evidence="1 2" key="1">
    <citation type="submission" date="2020-02" db="EMBL/GenBank/DDBJ databases">
        <title>Draft genome sequence of Haematococcus lacustris strain NIES-144.</title>
        <authorList>
            <person name="Morimoto D."/>
            <person name="Nakagawa S."/>
            <person name="Yoshida T."/>
            <person name="Sawayama S."/>
        </authorList>
    </citation>
    <scope>NUCLEOTIDE SEQUENCE [LARGE SCALE GENOMIC DNA]</scope>
    <source>
        <strain evidence="1 2">NIES-144</strain>
    </source>
</reference>
<dbReference type="AlphaFoldDB" id="A0A699YPY0"/>
<dbReference type="EMBL" id="BLLF01000392">
    <property type="protein sequence ID" value="GFH11315.1"/>
    <property type="molecule type" value="Genomic_DNA"/>
</dbReference>
<sequence>MSSFSGKVSVAVTKPQRTCVQAAGSQRVRRPGWGGCWAVRDRSPVSVPTSAASPLANLEVLNLYNPSSASDPTPVDVGGAALVYGLAWQSWKTAYASGKAADTAVRGAWNTLWGSGRTPRGNEVAGRNPSPVVPSLNHAVTTLAAALTAANATLEALGELVAAVNGLAETVVVTPGRLDGGGGAPGLRASSLAGQSLVVATELLASGANNALAAAAALGANVDTLVTVTAAQQVEDCDACVVCPVSGSGWGGLTCCMLNSGLAAAHAMRANILAKSFSNSMPAASGIAALPPPVTTGPAGALAAVAVAAAEAGAAAQAAVKAAGSGSLQDAVNAAWVAAKAAVSAMSQALAIALAAAPEDKPVRIQSRTNATSVTRRDATSVAQALAAAASCGSAALAVQASAALVAQEVLPSARTRGLKSNMSATPAGLDDGAMLNVAARAAAAANATSTAALGLPILHAY</sequence>
<accession>A0A699YPY0</accession>
<comment type="caution">
    <text evidence="1">The sequence shown here is derived from an EMBL/GenBank/DDBJ whole genome shotgun (WGS) entry which is preliminary data.</text>
</comment>
<evidence type="ECO:0000313" key="1">
    <source>
        <dbReference type="EMBL" id="GFH11315.1"/>
    </source>
</evidence>
<keyword evidence="2" id="KW-1185">Reference proteome</keyword>